<evidence type="ECO:0000256" key="1">
    <source>
        <dbReference type="SAM" id="SignalP"/>
    </source>
</evidence>
<gene>
    <name evidence="4" type="ORF">BLS_007995</name>
</gene>
<dbReference type="InterPro" id="IPR008979">
    <property type="entry name" value="Galactose-bd-like_sf"/>
</dbReference>
<feature type="signal peptide" evidence="1">
    <location>
        <begin position="1"/>
        <end position="21"/>
    </location>
</feature>
<dbReference type="Pfam" id="PF14683">
    <property type="entry name" value="CBM-like"/>
    <property type="match status" value="1"/>
</dbReference>
<feature type="non-terminal residue" evidence="4">
    <location>
        <position position="1104"/>
    </location>
</feature>
<dbReference type="InterPro" id="IPR011013">
    <property type="entry name" value="Gal_mutarotase_sf_dom"/>
</dbReference>
<dbReference type="Pfam" id="PF14686">
    <property type="entry name" value="fn3_3"/>
    <property type="match status" value="1"/>
</dbReference>
<feature type="chain" id="PRO_5034583846" description="Rhamnogalacturonan endolyase" evidence="1">
    <location>
        <begin position="22"/>
        <end position="1104"/>
    </location>
</feature>
<dbReference type="GO" id="GO:0005975">
    <property type="term" value="P:carbohydrate metabolic process"/>
    <property type="evidence" value="ECO:0007669"/>
    <property type="project" value="InterPro"/>
</dbReference>
<keyword evidence="1" id="KW-0732">Signal</keyword>
<organism evidence="4 5">
    <name type="scientific">Venturia inaequalis</name>
    <name type="common">Apple scab fungus</name>
    <dbReference type="NCBI Taxonomy" id="5025"/>
    <lineage>
        <taxon>Eukaryota</taxon>
        <taxon>Fungi</taxon>
        <taxon>Dikarya</taxon>
        <taxon>Ascomycota</taxon>
        <taxon>Pezizomycotina</taxon>
        <taxon>Dothideomycetes</taxon>
        <taxon>Pleosporomycetidae</taxon>
        <taxon>Venturiales</taxon>
        <taxon>Venturiaceae</taxon>
        <taxon>Venturia</taxon>
    </lineage>
</organism>
<evidence type="ECO:0000313" key="5">
    <source>
        <dbReference type="Proteomes" id="UP000433883"/>
    </source>
</evidence>
<dbReference type="PANTHER" id="PTHR32018:SF9">
    <property type="entry name" value="RHAMNOGALACTURONATE LYASE B"/>
    <property type="match status" value="1"/>
</dbReference>
<comment type="caution">
    <text evidence="4">The sequence shown here is derived from an EMBL/GenBank/DDBJ whole genome shotgun (WGS) entry which is preliminary data.</text>
</comment>
<dbReference type="InterPro" id="IPR051850">
    <property type="entry name" value="Polysacch_Lyase_4"/>
</dbReference>
<dbReference type="PANTHER" id="PTHR32018">
    <property type="entry name" value="RHAMNOGALACTURONATE LYASE FAMILY PROTEIN"/>
    <property type="match status" value="1"/>
</dbReference>
<dbReference type="EMBL" id="WNWQ01000655">
    <property type="protein sequence ID" value="KAE9964899.1"/>
    <property type="molecule type" value="Genomic_DNA"/>
</dbReference>
<protein>
    <recommendedName>
        <fullName evidence="6">Rhamnogalacturonan endolyase</fullName>
    </recommendedName>
</protein>
<dbReference type="SUPFAM" id="SSF74650">
    <property type="entry name" value="Galactose mutarotase-like"/>
    <property type="match status" value="1"/>
</dbReference>
<sequence>MRVLHFALHVLVAQLASPTSARLISIETGSDLTISNARLSLNILKSTGAIHNLTLDGQNLLGTYKKASKGRSGLGPYLDCYCIKKGSGSYTPGSIAPKYTTFNGSDHVGTPFVGVVMSETLPASGQTLSMFWVVSGEETGIHTFSRLQYPKHPTGPTRPTLQEFRTLFRPNSDLWTHLSVNDHLAVPLPRNSTWDKAKVVQDATWDLSAAKDDPFVMHFSDYFTKYSFADAWDQHSVHGMLGLSKETPQTRLDDQIQKQTIPKEGSWGAWLVMNSKDTYYGGPRHADLTVDGIVYNYMASTHYGANVPNITAGFDRTFGPAYYYFNHASSNSTIAQLRHDAAQYASPTWNSPFYEAVSAFVPGYVPPSKRVTFKARISLPHDAENATVILSADGLDVQDNAANPNAYQYWSPVATSTGEVSIPMVVPGKYRMTVQARGVFGDFIQDGVDIGVDFRGEMVVSWKAESSGQELWRLGIPDQSAGEFRHGFARDRQHSLAPQEYRIYWRAYDYGKDFPNGVRFKIGESDQAQDWNYVHWSEFNGVNTSDWTISWHQRMETEIGSKATLTVQLAGVKTLSGNSHPLHRHETHQPLFLSILCLGLLPQAIFIATALTIYKRLRSALFRPPLRNAVRRKRILVTGGNTTSILAMARALEAAGHQVYVVDYERAPSSSPLRSSNAIAKFVGLPSGNLASSVTAVKTSFFHLGSIINISFDISQRQPLTNLLATILQLIESQEMDLWIPIQENGLQTVLQSKEIVTKHSSCQIYGPDPEVKRLSRDQDLFSQHVERLEHDIRCLSPVMVRSRAEVHRLLSKIPTGQQCILEKKAAPSATIEPDLNPRVYKISKDLHVDQRYTLPQPSLNETYSLVAGLTISREQPWLMHHVLEGRPVNVSALVINNTVSTFTASISPHAIAFSSGHLSKNSRGLAQAWRNRQNWQQSDNIQPLDPTSATAQMLLAFAEKFSLRLPTSTNAQLNLRFILTESATTDGIVQRIWATGCDFEIAPLLIQQALTYGQVKSVGAAYGCALDGRPTLLSASSVTYEDRDTLATYSLPATAYQNLFLPIVTVILFQAPLKAILTGVAVFLDQIAFGREELFDGKDPLPW</sequence>
<dbReference type="AlphaFoldDB" id="A0A8H3YLG5"/>
<reference evidence="4 5" key="1">
    <citation type="submission" date="2019-11" db="EMBL/GenBank/DDBJ databases">
        <title>Venturia inaequalis Genome Resource.</title>
        <authorList>
            <person name="Lichtner F.J."/>
        </authorList>
    </citation>
    <scope>NUCLEOTIDE SEQUENCE [LARGE SCALE GENOMIC DNA]</scope>
    <source>
        <strain evidence="4">Bline_iso_100314</strain>
    </source>
</reference>
<evidence type="ECO:0000259" key="3">
    <source>
        <dbReference type="Pfam" id="PF14686"/>
    </source>
</evidence>
<dbReference type="GO" id="GO:0030246">
    <property type="term" value="F:carbohydrate binding"/>
    <property type="evidence" value="ECO:0007669"/>
    <property type="project" value="InterPro"/>
</dbReference>
<dbReference type="InterPro" id="IPR029411">
    <property type="entry name" value="RG-lyase_III"/>
</dbReference>
<dbReference type="InterPro" id="IPR029413">
    <property type="entry name" value="RG-lyase_II"/>
</dbReference>
<name>A0A8H3YLG5_VENIN</name>
<evidence type="ECO:0000313" key="4">
    <source>
        <dbReference type="EMBL" id="KAE9964899.1"/>
    </source>
</evidence>
<dbReference type="Proteomes" id="UP000433883">
    <property type="component" value="Unassembled WGS sequence"/>
</dbReference>
<proteinExistence type="predicted"/>
<dbReference type="SUPFAM" id="SSF49785">
    <property type="entry name" value="Galactose-binding domain-like"/>
    <property type="match status" value="1"/>
</dbReference>
<evidence type="ECO:0000259" key="2">
    <source>
        <dbReference type="Pfam" id="PF14683"/>
    </source>
</evidence>
<dbReference type="CDD" id="cd10316">
    <property type="entry name" value="RGL4_M"/>
    <property type="match status" value="1"/>
</dbReference>
<dbReference type="CDD" id="cd10320">
    <property type="entry name" value="RGL4_N"/>
    <property type="match status" value="1"/>
</dbReference>
<dbReference type="GO" id="GO:0003824">
    <property type="term" value="F:catalytic activity"/>
    <property type="evidence" value="ECO:0007669"/>
    <property type="project" value="InterPro"/>
</dbReference>
<accession>A0A8H3YLG5</accession>
<feature type="domain" description="Rhamnogalacturonan lyase" evidence="2">
    <location>
        <begin position="470"/>
        <end position="574"/>
    </location>
</feature>
<evidence type="ECO:0008006" key="6">
    <source>
        <dbReference type="Google" id="ProtNLM"/>
    </source>
</evidence>
<feature type="domain" description="Rhamnogalacturonan lyase" evidence="3">
    <location>
        <begin position="383"/>
        <end position="450"/>
    </location>
</feature>